<sequence length="198" mass="21755">MEVKRPRNPELQAPDSRTLADLSKIPWCAELLNDQNLTAYISPSRRVKPDGADKLFNSTLNTPTTIAQYVALYQQPQNQDEPIAELKAILTLGSDVNGFPNVCHGGIVATLLDEVMGELINVNLKHRTIKRTSYMTGYLNTSYKGKVATPGTYLVVARLSKVDGRKLFISATVEDGKGNVLTKGEALFIGLREPIGRL</sequence>
<name>A0A1J7JZ44_9PEZI</name>
<dbReference type="Pfam" id="PF03061">
    <property type="entry name" value="4HBT"/>
    <property type="match status" value="1"/>
</dbReference>
<proteinExistence type="predicted"/>
<dbReference type="CDD" id="cd03443">
    <property type="entry name" value="PaaI_thioesterase"/>
    <property type="match status" value="1"/>
</dbReference>
<dbReference type="Proteomes" id="UP000182658">
    <property type="component" value="Unassembled WGS sequence"/>
</dbReference>
<dbReference type="InterPro" id="IPR052061">
    <property type="entry name" value="PTE-AB_protein"/>
</dbReference>
<dbReference type="PANTHER" id="PTHR47260:SF6">
    <property type="entry name" value="THIOESTERASE DOMAIN-CONTAINING PROTEIN"/>
    <property type="match status" value="1"/>
</dbReference>
<dbReference type="SUPFAM" id="SSF54637">
    <property type="entry name" value="Thioesterase/thiol ester dehydrase-isomerase"/>
    <property type="match status" value="1"/>
</dbReference>
<accession>A0A1J7JZ44</accession>
<gene>
    <name evidence="2" type="ORF">CONLIGDRAFT_626724</name>
</gene>
<dbReference type="Gene3D" id="3.10.129.10">
    <property type="entry name" value="Hotdog Thioesterase"/>
    <property type="match status" value="1"/>
</dbReference>
<evidence type="ECO:0000313" key="3">
    <source>
        <dbReference type="Proteomes" id="UP000182658"/>
    </source>
</evidence>
<feature type="domain" description="Thioesterase" evidence="1">
    <location>
        <begin position="101"/>
        <end position="180"/>
    </location>
</feature>
<protein>
    <recommendedName>
        <fullName evidence="1">Thioesterase domain-containing protein</fullName>
    </recommendedName>
</protein>
<dbReference type="PANTHER" id="PTHR47260">
    <property type="entry name" value="UPF0644 PROTEIN PB2B4.06"/>
    <property type="match status" value="1"/>
</dbReference>
<dbReference type="STRING" id="1408157.A0A1J7JZ44"/>
<dbReference type="InterPro" id="IPR006683">
    <property type="entry name" value="Thioestr_dom"/>
</dbReference>
<evidence type="ECO:0000313" key="2">
    <source>
        <dbReference type="EMBL" id="OIW34692.1"/>
    </source>
</evidence>
<dbReference type="OrthoDB" id="506431at2759"/>
<organism evidence="2 3">
    <name type="scientific">Coniochaeta ligniaria NRRL 30616</name>
    <dbReference type="NCBI Taxonomy" id="1408157"/>
    <lineage>
        <taxon>Eukaryota</taxon>
        <taxon>Fungi</taxon>
        <taxon>Dikarya</taxon>
        <taxon>Ascomycota</taxon>
        <taxon>Pezizomycotina</taxon>
        <taxon>Sordariomycetes</taxon>
        <taxon>Sordariomycetidae</taxon>
        <taxon>Coniochaetales</taxon>
        <taxon>Coniochaetaceae</taxon>
        <taxon>Coniochaeta</taxon>
    </lineage>
</organism>
<dbReference type="InterPro" id="IPR029069">
    <property type="entry name" value="HotDog_dom_sf"/>
</dbReference>
<dbReference type="FunCoup" id="A0A1J7JZ44">
    <property type="interactions" value="71"/>
</dbReference>
<keyword evidence="3" id="KW-1185">Reference proteome</keyword>
<dbReference type="AlphaFoldDB" id="A0A1J7JZ44"/>
<dbReference type="EMBL" id="KV875093">
    <property type="protein sequence ID" value="OIW34692.1"/>
    <property type="molecule type" value="Genomic_DNA"/>
</dbReference>
<reference evidence="2 3" key="1">
    <citation type="submission" date="2016-10" db="EMBL/GenBank/DDBJ databases">
        <title>Draft genome sequence of Coniochaeta ligniaria NRRL30616, a lignocellulolytic fungus for bioabatement of inhibitors in plant biomass hydrolysates.</title>
        <authorList>
            <consortium name="DOE Joint Genome Institute"/>
            <person name="Jimenez D.J."/>
            <person name="Hector R.E."/>
            <person name="Riley R."/>
            <person name="Sun H."/>
            <person name="Grigoriev I.V."/>
            <person name="Van Elsas J.D."/>
            <person name="Nichols N.N."/>
        </authorList>
    </citation>
    <scope>NUCLEOTIDE SEQUENCE [LARGE SCALE GENOMIC DNA]</scope>
    <source>
        <strain evidence="2 3">NRRL 30616</strain>
    </source>
</reference>
<dbReference type="InParanoid" id="A0A1J7JZ44"/>
<evidence type="ECO:0000259" key="1">
    <source>
        <dbReference type="Pfam" id="PF03061"/>
    </source>
</evidence>